<dbReference type="InterPro" id="IPR029625">
    <property type="entry name" value="FAM169"/>
</dbReference>
<sequence>MKAERMKFPVDLLANVSQAELERFADNYMDNLLHSNPDCPGQLTLSDSTQVTIDITSVGFVPLYGCGGTQKMLALFSPSHPVTAVALYLVNRWWAVDDILKTDDPTRGGAVEVETMGEKIVLYILNRVVYRANEMSPEELPFLCHGERDHAKIMWNDGEAVGFYSVKHSGSLWSSVSTRSYELPVMDSIFVRKSQRGKGFGLHMLEDFVLSFKEDCLGLRYPISKFMYKVCEKYLSEYPGDADLLWEVQSIGGPRQRANIARKIQDMDQSGGSDGAERYKRVCPVWLLKSKERL</sequence>
<dbReference type="AlphaFoldDB" id="A0A4Z2HPZ1"/>
<evidence type="ECO:0000313" key="2">
    <source>
        <dbReference type="Proteomes" id="UP000314294"/>
    </source>
</evidence>
<dbReference type="PANTHER" id="PTHR22442">
    <property type="match status" value="1"/>
</dbReference>
<protein>
    <submittedName>
        <fullName evidence="1">Soluble lamin-associated protein</fullName>
    </submittedName>
</protein>
<dbReference type="InterPro" id="IPR016181">
    <property type="entry name" value="Acyl_CoA_acyltransferase"/>
</dbReference>
<dbReference type="OrthoDB" id="8954808at2759"/>
<accession>A0A4Z2HPZ1</accession>
<comment type="caution">
    <text evidence="1">The sequence shown here is derived from an EMBL/GenBank/DDBJ whole genome shotgun (WGS) entry which is preliminary data.</text>
</comment>
<gene>
    <name evidence="1" type="primary">FAM169A</name>
    <name evidence="1" type="ORF">EYF80_022105</name>
</gene>
<keyword evidence="2" id="KW-1185">Reference proteome</keyword>
<reference evidence="1 2" key="1">
    <citation type="submission" date="2019-03" db="EMBL/GenBank/DDBJ databases">
        <title>First draft genome of Liparis tanakae, snailfish: a comprehensive survey of snailfish specific genes.</title>
        <authorList>
            <person name="Kim W."/>
            <person name="Song I."/>
            <person name="Jeong J.-H."/>
            <person name="Kim D."/>
            <person name="Kim S."/>
            <person name="Ryu S."/>
            <person name="Song J.Y."/>
            <person name="Lee S.K."/>
        </authorList>
    </citation>
    <scope>NUCLEOTIDE SEQUENCE [LARGE SCALE GENOMIC DNA]</scope>
    <source>
        <tissue evidence="1">Muscle</tissue>
    </source>
</reference>
<dbReference type="SUPFAM" id="SSF55729">
    <property type="entry name" value="Acyl-CoA N-acyltransferases (Nat)"/>
    <property type="match status" value="1"/>
</dbReference>
<proteinExistence type="predicted"/>
<dbReference type="Proteomes" id="UP000314294">
    <property type="component" value="Unassembled WGS sequence"/>
</dbReference>
<name>A0A4Z2HPZ1_9TELE</name>
<dbReference type="EMBL" id="SRLO01000200">
    <property type="protein sequence ID" value="TNN67641.1"/>
    <property type="molecule type" value="Genomic_DNA"/>
</dbReference>
<dbReference type="Gene3D" id="3.40.630.30">
    <property type="match status" value="1"/>
</dbReference>
<organism evidence="1 2">
    <name type="scientific">Liparis tanakae</name>
    <name type="common">Tanaka's snailfish</name>
    <dbReference type="NCBI Taxonomy" id="230148"/>
    <lineage>
        <taxon>Eukaryota</taxon>
        <taxon>Metazoa</taxon>
        <taxon>Chordata</taxon>
        <taxon>Craniata</taxon>
        <taxon>Vertebrata</taxon>
        <taxon>Euteleostomi</taxon>
        <taxon>Actinopterygii</taxon>
        <taxon>Neopterygii</taxon>
        <taxon>Teleostei</taxon>
        <taxon>Neoteleostei</taxon>
        <taxon>Acanthomorphata</taxon>
        <taxon>Eupercaria</taxon>
        <taxon>Perciformes</taxon>
        <taxon>Cottioidei</taxon>
        <taxon>Cottales</taxon>
        <taxon>Liparidae</taxon>
        <taxon>Liparis</taxon>
    </lineage>
</organism>
<dbReference type="CDD" id="cd04301">
    <property type="entry name" value="NAT_SF"/>
    <property type="match status" value="1"/>
</dbReference>
<dbReference type="PANTHER" id="PTHR22442:SF3">
    <property type="entry name" value="SOLUBLE LAMIN-ASSOCIATED PROTEIN OF 75 KDA"/>
    <property type="match status" value="1"/>
</dbReference>
<evidence type="ECO:0000313" key="1">
    <source>
        <dbReference type="EMBL" id="TNN67641.1"/>
    </source>
</evidence>